<proteinExistence type="predicted"/>
<evidence type="ECO:0000259" key="1">
    <source>
        <dbReference type="Pfam" id="PF12645"/>
    </source>
</evidence>
<protein>
    <recommendedName>
        <fullName evidence="1">Helix-turn-helix conjugative transposon-like domain-containing protein</fullName>
    </recommendedName>
</protein>
<accession>C0BCY8</accession>
<sequence>MSRRKNKLVPFETIVLATQGDPQALEQVIRHYRPYILSLCRREYIAENGNVSIVCDNELKLRLEAKLMAKILLFDIRERGHIKRNT</sequence>
<gene>
    <name evidence="2" type="ORF">COPCOM_03029</name>
</gene>
<dbReference type="InterPro" id="IPR024760">
    <property type="entry name" value="HTH_dom_conjug_TS-like"/>
</dbReference>
<feature type="domain" description="Helix-turn-helix conjugative transposon-like" evidence="1">
    <location>
        <begin position="11"/>
        <end position="75"/>
    </location>
</feature>
<organism evidence="2 3">
    <name type="scientific">Coprococcus comes ATCC 27758</name>
    <dbReference type="NCBI Taxonomy" id="470146"/>
    <lineage>
        <taxon>Bacteria</taxon>
        <taxon>Bacillati</taxon>
        <taxon>Bacillota</taxon>
        <taxon>Clostridia</taxon>
        <taxon>Lachnospirales</taxon>
        <taxon>Lachnospiraceae</taxon>
        <taxon>Coprococcus</taxon>
    </lineage>
</organism>
<name>C0BCY8_9FIRM</name>
<dbReference type="Proteomes" id="UP000003793">
    <property type="component" value="Unassembled WGS sequence"/>
</dbReference>
<evidence type="ECO:0000313" key="3">
    <source>
        <dbReference type="Proteomes" id="UP000003793"/>
    </source>
</evidence>
<comment type="caution">
    <text evidence="2">The sequence shown here is derived from an EMBL/GenBank/DDBJ whole genome shotgun (WGS) entry which is preliminary data.</text>
</comment>
<dbReference type="AlphaFoldDB" id="C0BCY8"/>
<reference evidence="2 3" key="1">
    <citation type="submission" date="2009-02" db="EMBL/GenBank/DDBJ databases">
        <authorList>
            <person name="Fulton L."/>
            <person name="Clifton S."/>
            <person name="Fulton B."/>
            <person name="Xu J."/>
            <person name="Minx P."/>
            <person name="Pepin K.H."/>
            <person name="Johnson M."/>
            <person name="Bhonagiri V."/>
            <person name="Nash W.E."/>
            <person name="Mardis E.R."/>
            <person name="Wilson R.K."/>
        </authorList>
    </citation>
    <scope>NUCLEOTIDE SEQUENCE [LARGE SCALE GENOMIC DNA]</scope>
    <source>
        <strain evidence="2 3">ATCC 27758</strain>
    </source>
</reference>
<dbReference type="Pfam" id="PF12645">
    <property type="entry name" value="HTH_16"/>
    <property type="match status" value="1"/>
</dbReference>
<dbReference type="RefSeq" id="WP_008370778.1">
    <property type="nucleotide sequence ID" value="NZ_CP102277.1"/>
</dbReference>
<dbReference type="HOGENOM" id="CLU_188176_0_0_9"/>
<evidence type="ECO:0000313" key="2">
    <source>
        <dbReference type="EMBL" id="EEG88939.1"/>
    </source>
</evidence>
<dbReference type="EMBL" id="ABVR01000042">
    <property type="protein sequence ID" value="EEG88939.1"/>
    <property type="molecule type" value="Genomic_DNA"/>
</dbReference>
<dbReference type="GeneID" id="92824667"/>
<reference evidence="2 3" key="2">
    <citation type="submission" date="2009-03" db="EMBL/GenBank/DDBJ databases">
        <title>Draft genome sequence of Coprococcus comes (ATCC 27758).</title>
        <authorList>
            <person name="Sudarsanam P."/>
            <person name="Ley R."/>
            <person name="Guruge J."/>
            <person name="Turnbaugh P.J."/>
            <person name="Mahowald M."/>
            <person name="Liep D."/>
            <person name="Gordon J."/>
        </authorList>
    </citation>
    <scope>NUCLEOTIDE SEQUENCE [LARGE SCALE GENOMIC DNA]</scope>
    <source>
        <strain evidence="2 3">ATCC 27758</strain>
    </source>
</reference>